<evidence type="ECO:0000256" key="8">
    <source>
        <dbReference type="RuleBase" id="RU367085"/>
    </source>
</evidence>
<evidence type="ECO:0000259" key="9">
    <source>
        <dbReference type="PROSITE" id="PS50958"/>
    </source>
</evidence>
<dbReference type="Proteomes" id="UP000747542">
    <property type="component" value="Unassembled WGS sequence"/>
</dbReference>
<dbReference type="EMBL" id="JAHLQT010037514">
    <property type="protein sequence ID" value="KAG7157298.1"/>
    <property type="molecule type" value="Genomic_DNA"/>
</dbReference>
<feature type="signal peptide" evidence="8">
    <location>
        <begin position="1"/>
        <end position="16"/>
    </location>
</feature>
<dbReference type="CDD" id="cd21159">
    <property type="entry name" value="XendoU"/>
    <property type="match status" value="1"/>
</dbReference>
<evidence type="ECO:0000313" key="12">
    <source>
        <dbReference type="Proteomes" id="UP000747542"/>
    </source>
</evidence>
<evidence type="ECO:0000313" key="11">
    <source>
        <dbReference type="EMBL" id="KAG7157298.1"/>
    </source>
</evidence>
<evidence type="ECO:0000256" key="1">
    <source>
        <dbReference type="ARBA" id="ARBA00001936"/>
    </source>
</evidence>
<keyword evidence="6" id="KW-1015">Disulfide bond</keyword>
<dbReference type="InterPro" id="IPR018998">
    <property type="entry name" value="EndoU_C"/>
</dbReference>
<evidence type="ECO:0000256" key="2">
    <source>
        <dbReference type="ARBA" id="ARBA00022722"/>
    </source>
</evidence>
<dbReference type="PANTHER" id="PTHR12439:SF42">
    <property type="entry name" value="ENDORIBONUCLEASE-RELATED"/>
    <property type="match status" value="1"/>
</dbReference>
<keyword evidence="7" id="KW-0456">Lyase</keyword>
<dbReference type="AlphaFoldDB" id="A0A8J5MMT4"/>
<keyword evidence="12" id="KW-1185">Reference proteome</keyword>
<dbReference type="Pfam" id="PF09412">
    <property type="entry name" value="XendoU"/>
    <property type="match status" value="1"/>
</dbReference>
<dbReference type="GO" id="GO:0004521">
    <property type="term" value="F:RNA endonuclease activity"/>
    <property type="evidence" value="ECO:0007669"/>
    <property type="project" value="UniProtKB-UniRule"/>
</dbReference>
<dbReference type="PROSITE" id="PS00524">
    <property type="entry name" value="SMB_1"/>
    <property type="match status" value="1"/>
</dbReference>
<evidence type="ECO:0000256" key="6">
    <source>
        <dbReference type="ARBA" id="ARBA00023157"/>
    </source>
</evidence>
<organism evidence="11 12">
    <name type="scientific">Homarus americanus</name>
    <name type="common">American lobster</name>
    <dbReference type="NCBI Taxonomy" id="6706"/>
    <lineage>
        <taxon>Eukaryota</taxon>
        <taxon>Metazoa</taxon>
        <taxon>Ecdysozoa</taxon>
        <taxon>Arthropoda</taxon>
        <taxon>Crustacea</taxon>
        <taxon>Multicrustacea</taxon>
        <taxon>Malacostraca</taxon>
        <taxon>Eumalacostraca</taxon>
        <taxon>Eucarida</taxon>
        <taxon>Decapoda</taxon>
        <taxon>Pleocyemata</taxon>
        <taxon>Astacidea</taxon>
        <taxon>Nephropoidea</taxon>
        <taxon>Nephropidae</taxon>
        <taxon>Homarus</taxon>
    </lineage>
</organism>
<dbReference type="PROSITE" id="PS51959">
    <property type="entry name" value="ENDOU"/>
    <property type="match status" value="1"/>
</dbReference>
<keyword evidence="8" id="KW-0464">Manganese</keyword>
<gene>
    <name evidence="11" type="primary">endou-L</name>
    <name evidence="11" type="ORF">Hamer_G005698</name>
</gene>
<feature type="domain" description="SMB" evidence="9">
    <location>
        <begin position="51"/>
        <end position="94"/>
    </location>
</feature>
<comment type="caution">
    <text evidence="11">The sequence shown here is derived from an EMBL/GenBank/DDBJ whole genome shotgun (WGS) entry which is preliminary data.</text>
</comment>
<dbReference type="InterPro" id="IPR001212">
    <property type="entry name" value="Somatomedin_B_dom"/>
</dbReference>
<comment type="similarity">
    <text evidence="8">Belongs to the ENDOU family.</text>
</comment>
<sequence length="355" mass="39413">MKLTFLLLLAAAGGYGQSCNGRCGDNDPTQSCECNSDCTKFNDCCSDYEEICMSCMDRCDEAFLKPKPCQCNNQCNSHNNCCPDYDDECGGGVTDAELRALTEEMYAAMEDAVGDLLTIDLQGKGDSGDLAPGPLFTSVPDAALNGPTISLLRQLQDNYVPDVKVAEDEDEVEIAEKDDFLDAMISTQIMQLVQNFLQDKKLLTGSLRDKLDEIWFTMYPRTKSGPRGSSGFEHSFVGELKNGQVSGFHNWVNFYKEEQKGNSNYEGWSGFLNIDDKCGVLMDHFTWYSEPKKIGSMFVGTPPELELATYTVCFLARPNSLCPVQMNNKLYHAQTWDITYEGKVYVGSAYPDIGV</sequence>
<dbReference type="InterPro" id="IPR039787">
    <property type="entry name" value="ENDOU"/>
</dbReference>
<protein>
    <submittedName>
        <fullName evidence="11">Poly(U)-specific endoribonuclease-like</fullName>
    </submittedName>
</protein>
<feature type="chain" id="PRO_5035338028" evidence="8">
    <location>
        <begin position="17"/>
        <end position="355"/>
    </location>
</feature>
<keyword evidence="8" id="KW-0732">Signal</keyword>
<evidence type="ECO:0000256" key="7">
    <source>
        <dbReference type="ARBA" id="ARBA00023239"/>
    </source>
</evidence>
<evidence type="ECO:0000256" key="5">
    <source>
        <dbReference type="ARBA" id="ARBA00022884"/>
    </source>
</evidence>
<name>A0A8J5MMT4_HOMAM</name>
<evidence type="ECO:0000259" key="10">
    <source>
        <dbReference type="PROSITE" id="PS51959"/>
    </source>
</evidence>
<keyword evidence="8" id="KW-0378">Hydrolase</keyword>
<accession>A0A8J5MMT4</accession>
<feature type="domain" description="SMB" evidence="9">
    <location>
        <begin position="15"/>
        <end position="50"/>
    </location>
</feature>
<keyword evidence="5 8" id="KW-0694">RNA-binding</keyword>
<comment type="subunit">
    <text evidence="8">Monomer.</text>
</comment>
<dbReference type="GO" id="GO:0016829">
    <property type="term" value="F:lyase activity"/>
    <property type="evidence" value="ECO:0007669"/>
    <property type="project" value="UniProtKB-KW"/>
</dbReference>
<comment type="cofactor">
    <cofactor evidence="1 8">
        <name>Mn(2+)</name>
        <dbReference type="ChEBI" id="CHEBI:29035"/>
    </cofactor>
</comment>
<dbReference type="GO" id="GO:0003723">
    <property type="term" value="F:RNA binding"/>
    <property type="evidence" value="ECO:0007669"/>
    <property type="project" value="UniProtKB-UniRule"/>
</dbReference>
<dbReference type="Pfam" id="PF01033">
    <property type="entry name" value="Somatomedin_B"/>
    <property type="match status" value="2"/>
</dbReference>
<dbReference type="PROSITE" id="PS50958">
    <property type="entry name" value="SMB_2"/>
    <property type="match status" value="2"/>
</dbReference>
<keyword evidence="2 8" id="KW-0540">Nuclease</keyword>
<proteinExistence type="inferred from homology"/>
<feature type="domain" description="EndoU" evidence="10">
    <location>
        <begin position="94"/>
        <end position="355"/>
    </location>
</feature>
<dbReference type="GO" id="GO:0046872">
    <property type="term" value="F:metal ion binding"/>
    <property type="evidence" value="ECO:0007669"/>
    <property type="project" value="UniProtKB-UniRule"/>
</dbReference>
<keyword evidence="4 8" id="KW-0255">Endonuclease</keyword>
<evidence type="ECO:0000256" key="4">
    <source>
        <dbReference type="ARBA" id="ARBA00022759"/>
    </source>
</evidence>
<keyword evidence="3 8" id="KW-0479">Metal-binding</keyword>
<dbReference type="OrthoDB" id="430326at2759"/>
<dbReference type="GO" id="GO:0016787">
    <property type="term" value="F:hydrolase activity"/>
    <property type="evidence" value="ECO:0007669"/>
    <property type="project" value="UniProtKB-KW"/>
</dbReference>
<reference evidence="11" key="1">
    <citation type="journal article" date="2021" name="Sci. Adv.">
        <title>The American lobster genome reveals insights on longevity, neural, and immune adaptations.</title>
        <authorList>
            <person name="Polinski J.M."/>
            <person name="Zimin A.V."/>
            <person name="Clark K.F."/>
            <person name="Kohn A.B."/>
            <person name="Sadowski N."/>
            <person name="Timp W."/>
            <person name="Ptitsyn A."/>
            <person name="Khanna P."/>
            <person name="Romanova D.Y."/>
            <person name="Williams P."/>
            <person name="Greenwood S.J."/>
            <person name="Moroz L.L."/>
            <person name="Walt D.R."/>
            <person name="Bodnar A.G."/>
        </authorList>
    </citation>
    <scope>NUCLEOTIDE SEQUENCE</scope>
    <source>
        <strain evidence="11">GMGI-L3</strain>
    </source>
</reference>
<dbReference type="PANTHER" id="PTHR12439">
    <property type="entry name" value="PLACENTAL PROTEIN 11-RELATED"/>
    <property type="match status" value="1"/>
</dbReference>
<dbReference type="SMART" id="SM00201">
    <property type="entry name" value="SO"/>
    <property type="match status" value="2"/>
</dbReference>
<evidence type="ECO:0000256" key="3">
    <source>
        <dbReference type="ARBA" id="ARBA00022723"/>
    </source>
</evidence>